<dbReference type="EMBL" id="PNEN01000568">
    <property type="protein sequence ID" value="PPJ54275.1"/>
    <property type="molecule type" value="Genomic_DNA"/>
</dbReference>
<feature type="region of interest" description="Disordered" evidence="1">
    <location>
        <begin position="1"/>
        <end position="42"/>
    </location>
</feature>
<feature type="compositionally biased region" description="Basic and acidic residues" evidence="1">
    <location>
        <begin position="218"/>
        <end position="237"/>
    </location>
</feature>
<proteinExistence type="predicted"/>
<reference evidence="3" key="1">
    <citation type="journal article" date="2017" name="bioRxiv">
        <title>Conservation of a gene cluster reveals novel cercosporin biosynthetic mechanisms and extends production to the genus Colletotrichum.</title>
        <authorList>
            <person name="de Jonge R."/>
            <person name="Ebert M.K."/>
            <person name="Huitt-Roehl C.R."/>
            <person name="Pal P."/>
            <person name="Suttle J.C."/>
            <person name="Spanner R.E."/>
            <person name="Neubauer J.D."/>
            <person name="Jurick W.M.II."/>
            <person name="Stott K.A."/>
            <person name="Secor G.A."/>
            <person name="Thomma B.P.H.J."/>
            <person name="Van de Peer Y."/>
            <person name="Townsend C.A."/>
            <person name="Bolton M.D."/>
        </authorList>
    </citation>
    <scope>NUCLEOTIDE SEQUENCE [LARGE SCALE GENOMIC DNA]</scope>
    <source>
        <strain evidence="3">CBS538.71</strain>
    </source>
</reference>
<dbReference type="OrthoDB" id="3634152at2759"/>
<accession>A0A2S6C3G8</accession>
<feature type="compositionally biased region" description="Basic and acidic residues" evidence="1">
    <location>
        <begin position="147"/>
        <end position="157"/>
    </location>
</feature>
<name>A0A2S6C3G8_9PEZI</name>
<feature type="compositionally biased region" description="Polar residues" evidence="1">
    <location>
        <begin position="1"/>
        <end position="14"/>
    </location>
</feature>
<sequence>MERETSPQATSHNTGGPRRQDPGTPPWERAATKQVPFADAGTANELSAAERHALPALWTARSNSVSGRDATKKEPSPKQHSRKYHSISEGSPVEPHCQHWSAGQPAPYETPLDFAPAMSTAVSRSGLVSPVRIPGGPAPPLTPPDSTRGKSLDHTDANSDEEPSGIRVLPGTMSTRPTTRMHGSRQTKSDDATEPARQADKFGNRMRSALSGMFKKRASNEEDFVRIGDKHSPPASN</sequence>
<evidence type="ECO:0000313" key="2">
    <source>
        <dbReference type="EMBL" id="PPJ54275.1"/>
    </source>
</evidence>
<keyword evidence="3" id="KW-1185">Reference proteome</keyword>
<evidence type="ECO:0000256" key="1">
    <source>
        <dbReference type="SAM" id="MobiDB-lite"/>
    </source>
</evidence>
<dbReference type="Proteomes" id="UP000237631">
    <property type="component" value="Unassembled WGS sequence"/>
</dbReference>
<evidence type="ECO:0000313" key="3">
    <source>
        <dbReference type="Proteomes" id="UP000237631"/>
    </source>
</evidence>
<feature type="region of interest" description="Disordered" evidence="1">
    <location>
        <begin position="58"/>
        <end position="112"/>
    </location>
</feature>
<protein>
    <submittedName>
        <fullName evidence="2">Uncharacterized protein</fullName>
    </submittedName>
</protein>
<gene>
    <name evidence="2" type="ORF">CBER1_06576</name>
</gene>
<dbReference type="AlphaFoldDB" id="A0A2S6C3G8"/>
<comment type="caution">
    <text evidence="2">The sequence shown here is derived from an EMBL/GenBank/DDBJ whole genome shotgun (WGS) entry which is preliminary data.</text>
</comment>
<feature type="region of interest" description="Disordered" evidence="1">
    <location>
        <begin position="127"/>
        <end position="237"/>
    </location>
</feature>
<organism evidence="2 3">
    <name type="scientific">Cercospora berteroae</name>
    <dbReference type="NCBI Taxonomy" id="357750"/>
    <lineage>
        <taxon>Eukaryota</taxon>
        <taxon>Fungi</taxon>
        <taxon>Dikarya</taxon>
        <taxon>Ascomycota</taxon>
        <taxon>Pezizomycotina</taxon>
        <taxon>Dothideomycetes</taxon>
        <taxon>Dothideomycetidae</taxon>
        <taxon>Mycosphaerellales</taxon>
        <taxon>Mycosphaerellaceae</taxon>
        <taxon>Cercospora</taxon>
    </lineage>
</organism>